<accession>A0A2V2LJR2</accession>
<reference evidence="2 3" key="1">
    <citation type="submission" date="2018-05" db="EMBL/GenBank/DDBJ databases">
        <title>Rhodobacteraceae gen. nov., sp. nov. isolated from sea water.</title>
        <authorList>
            <person name="Ren Y."/>
        </authorList>
    </citation>
    <scope>NUCLEOTIDE SEQUENCE [LARGE SCALE GENOMIC DNA]</scope>
    <source>
        <strain evidence="2 3">TG-679</strain>
    </source>
</reference>
<dbReference type="SMART" id="SM00318">
    <property type="entry name" value="SNc"/>
    <property type="match status" value="1"/>
</dbReference>
<dbReference type="EMBL" id="QGKU01000028">
    <property type="protein sequence ID" value="PWR03377.1"/>
    <property type="molecule type" value="Genomic_DNA"/>
</dbReference>
<keyword evidence="3" id="KW-1185">Reference proteome</keyword>
<proteinExistence type="predicted"/>
<feature type="domain" description="TNase-like" evidence="1">
    <location>
        <begin position="15"/>
        <end position="130"/>
    </location>
</feature>
<name>A0A2V2LJR2_9RHOB</name>
<sequence>MVFLCLAADSAFASRIIEGRVSTVRDVDTIVVAGTPVRLNGVDGPETSTRIGRDARTFMTRLLRGKTVTCQLNGERTYDRWVGVCFLDGTDIGAIAIANGHALDCRRYSGGRYRNLETPAARSRIQRAQYC</sequence>
<gene>
    <name evidence="2" type="ORF">DKT77_06950</name>
</gene>
<comment type="caution">
    <text evidence="2">The sequence shown here is derived from an EMBL/GenBank/DDBJ whole genome shotgun (WGS) entry which is preliminary data.</text>
</comment>
<organism evidence="2 3">
    <name type="scientific">Meridianimarinicoccus roseus</name>
    <dbReference type="NCBI Taxonomy" id="2072018"/>
    <lineage>
        <taxon>Bacteria</taxon>
        <taxon>Pseudomonadati</taxon>
        <taxon>Pseudomonadota</taxon>
        <taxon>Alphaproteobacteria</taxon>
        <taxon>Rhodobacterales</taxon>
        <taxon>Paracoccaceae</taxon>
        <taxon>Meridianimarinicoccus</taxon>
    </lineage>
</organism>
<evidence type="ECO:0000259" key="1">
    <source>
        <dbReference type="PROSITE" id="PS50830"/>
    </source>
</evidence>
<evidence type="ECO:0000313" key="2">
    <source>
        <dbReference type="EMBL" id="PWR03377.1"/>
    </source>
</evidence>
<dbReference type="Proteomes" id="UP000245680">
    <property type="component" value="Unassembled WGS sequence"/>
</dbReference>
<evidence type="ECO:0000313" key="3">
    <source>
        <dbReference type="Proteomes" id="UP000245680"/>
    </source>
</evidence>
<dbReference type="Gene3D" id="2.40.50.90">
    <property type="match status" value="1"/>
</dbReference>
<dbReference type="Pfam" id="PF00565">
    <property type="entry name" value="SNase"/>
    <property type="match status" value="1"/>
</dbReference>
<dbReference type="AlphaFoldDB" id="A0A2V2LJR2"/>
<protein>
    <submittedName>
        <fullName evidence="2">Nuclease</fullName>
    </submittedName>
</protein>
<dbReference type="PROSITE" id="PS50830">
    <property type="entry name" value="TNASE_3"/>
    <property type="match status" value="1"/>
</dbReference>
<dbReference type="InterPro" id="IPR035437">
    <property type="entry name" value="SNase_OB-fold_sf"/>
</dbReference>
<dbReference type="InterPro" id="IPR016071">
    <property type="entry name" value="Staphylococal_nuclease_OB-fold"/>
</dbReference>
<dbReference type="OrthoDB" id="9805504at2"/>
<dbReference type="SUPFAM" id="SSF50199">
    <property type="entry name" value="Staphylococcal nuclease"/>
    <property type="match status" value="1"/>
</dbReference>